<gene>
    <name evidence="1" type="ORF">DK419_10895</name>
</gene>
<dbReference type="AlphaFoldDB" id="A0A2U8WKU7"/>
<dbReference type="Gene3D" id="1.20.1260.10">
    <property type="match status" value="1"/>
</dbReference>
<dbReference type="Pfam" id="PF05974">
    <property type="entry name" value="DUF892"/>
    <property type="match status" value="1"/>
</dbReference>
<organism evidence="1 2">
    <name type="scientific">Methylobacterium terrae</name>
    <dbReference type="NCBI Taxonomy" id="2202827"/>
    <lineage>
        <taxon>Bacteria</taxon>
        <taxon>Pseudomonadati</taxon>
        <taxon>Pseudomonadota</taxon>
        <taxon>Alphaproteobacteria</taxon>
        <taxon>Hyphomicrobiales</taxon>
        <taxon>Methylobacteriaceae</taxon>
        <taxon>Methylobacterium</taxon>
    </lineage>
</organism>
<dbReference type="Proteomes" id="UP000245444">
    <property type="component" value="Chromosome"/>
</dbReference>
<dbReference type="EMBL" id="CP029553">
    <property type="protein sequence ID" value="AWN46753.1"/>
    <property type="molecule type" value="Genomic_DNA"/>
</dbReference>
<dbReference type="RefSeq" id="WP_109959091.1">
    <property type="nucleotide sequence ID" value="NZ_CP029553.1"/>
</dbReference>
<keyword evidence="2" id="KW-1185">Reference proteome</keyword>
<dbReference type="SUPFAM" id="SSF47240">
    <property type="entry name" value="Ferritin-like"/>
    <property type="match status" value="1"/>
</dbReference>
<dbReference type="InterPro" id="IPR010287">
    <property type="entry name" value="DUF892_YciF-like"/>
</dbReference>
<dbReference type="InterPro" id="IPR012347">
    <property type="entry name" value="Ferritin-like"/>
</dbReference>
<reference evidence="1 2" key="1">
    <citation type="submission" date="2018-05" db="EMBL/GenBank/DDBJ databases">
        <title>Complete Genome Sequence of Methylobacterium sp. 17Sr1-28.</title>
        <authorList>
            <person name="Srinivasan S."/>
        </authorList>
    </citation>
    <scope>NUCLEOTIDE SEQUENCE [LARGE SCALE GENOMIC DNA]</scope>
    <source>
        <strain evidence="1 2">17Sr1-28</strain>
    </source>
</reference>
<protein>
    <submittedName>
        <fullName evidence="1">Uncharacterized protein</fullName>
    </submittedName>
</protein>
<dbReference type="OrthoDB" id="7273732at2"/>
<dbReference type="KEGG" id="mtea:DK419_10895"/>
<sequence>MTPTTTASTTTASETGSATNETAQSIYVTALRNTHALEKQAAQMIQRQIERYENYPELTQALRLHKSETDQQATRLSDLLHGHGEDRSLLKDVVTQTVGNVAALVHSVTGDEVLKNLYTDYSVETYEIAAYTSLIALAEEAGQAGDVETLRLSLREEERMAEAVFEQIVPVTKGYVAREARGEKADR</sequence>
<evidence type="ECO:0000313" key="2">
    <source>
        <dbReference type="Proteomes" id="UP000245444"/>
    </source>
</evidence>
<name>A0A2U8WKU7_9HYPH</name>
<evidence type="ECO:0000313" key="1">
    <source>
        <dbReference type="EMBL" id="AWN46753.1"/>
    </source>
</evidence>
<dbReference type="InterPro" id="IPR009078">
    <property type="entry name" value="Ferritin-like_SF"/>
</dbReference>
<accession>A0A2U8WKU7</accession>
<proteinExistence type="predicted"/>